<reference evidence="7" key="2">
    <citation type="journal article" date="2022" name="Microbiol. Resour. Announc.">
        <title>Whole-Genome Sequence of Entomortierella parvispora E1425, a Mucoromycotan Fungus Associated with Burkholderiaceae-Related Endosymbiotic Bacteria.</title>
        <authorList>
            <person name="Herlambang A."/>
            <person name="Guo Y."/>
            <person name="Takashima Y."/>
            <person name="Narisawa K."/>
            <person name="Ohta H."/>
            <person name="Nishizawa T."/>
        </authorList>
    </citation>
    <scope>NUCLEOTIDE SEQUENCE</scope>
    <source>
        <strain evidence="7">E1425</strain>
    </source>
</reference>
<feature type="region of interest" description="Disordered" evidence="4">
    <location>
        <begin position="115"/>
        <end position="167"/>
    </location>
</feature>
<keyword evidence="8" id="KW-1185">Reference proteome</keyword>
<evidence type="ECO:0000259" key="5">
    <source>
        <dbReference type="Pfam" id="PF05729"/>
    </source>
</evidence>
<dbReference type="PROSITE" id="PS00675">
    <property type="entry name" value="SIGMA54_INTERACT_1"/>
    <property type="match status" value="1"/>
</dbReference>
<dbReference type="Gene3D" id="3.40.50.300">
    <property type="entry name" value="P-loop containing nucleotide triphosphate hydrolases"/>
    <property type="match status" value="1"/>
</dbReference>
<dbReference type="PRINTS" id="PR00320">
    <property type="entry name" value="GPROTEINBRPT"/>
</dbReference>
<evidence type="ECO:0000313" key="7">
    <source>
        <dbReference type="EMBL" id="GJJ74457.1"/>
    </source>
</evidence>
<evidence type="ECO:0000256" key="4">
    <source>
        <dbReference type="SAM" id="MobiDB-lite"/>
    </source>
</evidence>
<dbReference type="Pfam" id="PF23948">
    <property type="entry name" value="ARM_5"/>
    <property type="match status" value="1"/>
</dbReference>
<dbReference type="SUPFAM" id="SSF101898">
    <property type="entry name" value="NHL repeat"/>
    <property type="match status" value="1"/>
</dbReference>
<dbReference type="InterPro" id="IPR007111">
    <property type="entry name" value="NACHT_NTPase"/>
</dbReference>
<name>A0A9P3HD56_9FUNG</name>
<dbReference type="SUPFAM" id="SSF50978">
    <property type="entry name" value="WD40 repeat-like"/>
    <property type="match status" value="2"/>
</dbReference>
<dbReference type="InterPro" id="IPR025662">
    <property type="entry name" value="Sigma_54_int_dom_ATP-bd_1"/>
</dbReference>
<sequence>MTNLPHSARPPGSSGTASARALAPSSAPTPKTKESRLAAKFKTLLNSTPASTSGPNSQSSTPALSLRQEPKHDPIGSNIFRNNVSKNEVEIQLPAIGGRIEETQTLVYCASLLAETPRPPSPTSSASSSSTSSRSSPSTTLSVSSVSSYSSAPQTHQDWKQKMESQPVEKDHILRQLERVVDKFVMHPTKDAEAVREVVLLGSVLDVAYYRKLLNCFLRTFHKTPVLDFEVLQGLVQLVEDAQPGSLRPDDMVQILRSIRWRLEDPAQQSDEGSIYLTVAISRLLDVMASQKIQDLSRVQEHEPLLRILTGLKTNKDPFLRYQSVYTFQALQWVPDDENALQCSLRHFAGMSSGHFQMAGASQLDLNEVIEGLQDVQKSVIDTCKFIKAGFEDVSALFENGLGLFDGLREGLDSGQKALWYITLRSAKELARKGQFADLNKLICEAPSHHGYLFQWGVCQLLGEAAVDPSWDDNTRLHAVVFLGALYKTNEDSKDHQNLRRWVATILQRISECLSEDPSPSTGDSRIQTWVKMLTQDIEKRGDKPFSYPYPLTSRLPPPKSSLLLKEVNSAPNLDLHLSRFREERLQAYDSNSIYIPPMSKPSLQASGNNLVPLAKRVGAFLGSRREVMLILGDSGAGKSIFNRHLEHDLWEKYQLGESIPLFIDLKAVDNPDSDMIQQHLKQLGMFSAEQIDELKKSAKFILICDGYDECRKWTNLYVSNQLNKPGQWAAKMLVSCRSQYLAPNYRRYLEPQPEGSRGRGHSDLYEEAVIVPFDEKQIRAYIEQFKMASETREISSQEPVWTADEYMDQLERITNMSDLVKNPFLLKILLDILPTIDSTATKVTRARLYDEFVEQHFENELDRLTTQSWDEMNLKEHDDLPSIEANFIELGVGFSRDLSESMFKENDGANAVKYSGCEDDGTWKTAFFGPDAKAMLLRQSSLLVCRTIVQKLEKDPQADCQSVNSASMYAFTHRSILEYFYSCRIFDPRKDPHHLDLAACLTSSVSPPPLFQHPFVTKDLVPEQSIINFLCDRVQQSEEFKNQLRAIVELSKTVPLLSQAAANAITILVQGGVSFHGTDLRGIQVPGANLTAGLFDSAQLQGANLNRANLTQAWLRQADLSDAQMEGACFGEKPAIDVTGFRTCAVSLDGNLMVIAHNKISGNGRVGVFDISVWKEVRYFGDHVGHVWSVDITRSGSYIASGGVDSTVRIRSLEEGGASLNLKGHSGSVNDVSFSPNERQLASASSDTTVRIWDVETGDALLVLEQHKEAVLCVAWSPIGKIIATASSDGEVRLWNLKTRLTERVLDTNAEPLKDAGLSFSPNGHRLVSSANKELRLWDLRRGGDAVILKGHTEEINSVAFSRDGQRIASAGQDRSVRLWTMEAGAFVNSWTGHAEWVKCVVFLNDREVVSGTEKAIKIWELGKEEYMAGHSLELPMHDDEVTSVFYSPDGHDIFSCGRDNAVRQWSAETGYSRPLKIQPATQDLADYTTDSFQFFISGTDLIRYDLHDAKAAQMMDHLTESGNRVAYSKCGQWVATWDSDQLIRLINVHTGAKERVLSGHSDVVTVAAFSPNGRQLVTSGFDRAILVWDTETAECTAVWDYESHDIAYSPCGAYLAMADWATLHIWDFGALEFVHSSCLHEFAIESIAWSPCGEWIATAGIDCSVRLWKKQMEGFNPSWTCKTMIREFLGEVTSVAWNQAARLEFVTGSKDRSICVWRVVENETGTEVEVNMVWGSFPSRLNCTGARINDVSGLGTMEKTLLLQKQAIEK</sequence>
<feature type="repeat" description="WD" evidence="3">
    <location>
        <begin position="1436"/>
        <end position="1472"/>
    </location>
</feature>
<dbReference type="Pfam" id="PF05729">
    <property type="entry name" value="NACHT"/>
    <property type="match status" value="1"/>
</dbReference>
<dbReference type="Gene3D" id="2.130.10.10">
    <property type="entry name" value="YVTN repeat-like/Quinoprotein amine dehydrogenase"/>
    <property type="match status" value="4"/>
</dbReference>
<dbReference type="InterPro" id="IPR056251">
    <property type="entry name" value="Arm_rpt_dom"/>
</dbReference>
<dbReference type="Pfam" id="PF00805">
    <property type="entry name" value="Pentapeptide"/>
    <property type="match status" value="1"/>
</dbReference>
<feature type="repeat" description="WD" evidence="3">
    <location>
        <begin position="1350"/>
        <end position="1391"/>
    </location>
</feature>
<evidence type="ECO:0000259" key="6">
    <source>
        <dbReference type="Pfam" id="PF23948"/>
    </source>
</evidence>
<organism evidence="7 8">
    <name type="scientific">Entomortierella parvispora</name>
    <dbReference type="NCBI Taxonomy" id="205924"/>
    <lineage>
        <taxon>Eukaryota</taxon>
        <taxon>Fungi</taxon>
        <taxon>Fungi incertae sedis</taxon>
        <taxon>Mucoromycota</taxon>
        <taxon>Mortierellomycotina</taxon>
        <taxon>Mortierellomycetes</taxon>
        <taxon>Mortierellales</taxon>
        <taxon>Mortierellaceae</taxon>
        <taxon>Entomortierella</taxon>
    </lineage>
</organism>
<gene>
    <name evidence="7" type="ORF">EMPS_06815</name>
</gene>
<dbReference type="InterPro" id="IPR027417">
    <property type="entry name" value="P-loop_NTPase"/>
</dbReference>
<feature type="compositionally biased region" description="Low complexity" evidence="4">
    <location>
        <begin position="17"/>
        <end position="30"/>
    </location>
</feature>
<feature type="repeat" description="WD" evidence="3">
    <location>
        <begin position="1642"/>
        <end position="1671"/>
    </location>
</feature>
<protein>
    <recommendedName>
        <fullName evidence="9">WD40 repeat-like protein</fullName>
    </recommendedName>
</protein>
<evidence type="ECO:0000256" key="1">
    <source>
        <dbReference type="ARBA" id="ARBA00022574"/>
    </source>
</evidence>
<dbReference type="EMBL" id="BQFW01000009">
    <property type="protein sequence ID" value="GJJ74457.1"/>
    <property type="molecule type" value="Genomic_DNA"/>
</dbReference>
<dbReference type="PANTHER" id="PTHR19879:SF9">
    <property type="entry name" value="TRANSCRIPTION INITIATION FACTOR TFIID SUBUNIT 5"/>
    <property type="match status" value="1"/>
</dbReference>
<dbReference type="InterPro" id="IPR020472">
    <property type="entry name" value="WD40_PAC1"/>
</dbReference>
<feature type="domain" description="NACHT" evidence="5">
    <location>
        <begin position="628"/>
        <end position="786"/>
    </location>
</feature>
<keyword evidence="1 3" id="KW-0853">WD repeat</keyword>
<feature type="compositionally biased region" description="Polar residues" evidence="4">
    <location>
        <begin position="44"/>
        <end position="63"/>
    </location>
</feature>
<evidence type="ECO:0000313" key="8">
    <source>
        <dbReference type="Proteomes" id="UP000827284"/>
    </source>
</evidence>
<dbReference type="Proteomes" id="UP000827284">
    <property type="component" value="Unassembled WGS sequence"/>
</dbReference>
<dbReference type="SUPFAM" id="SSF141571">
    <property type="entry name" value="Pentapeptide repeat-like"/>
    <property type="match status" value="1"/>
</dbReference>
<feature type="repeat" description="WD" evidence="3">
    <location>
        <begin position="1223"/>
        <end position="1264"/>
    </location>
</feature>
<proteinExistence type="predicted"/>
<dbReference type="InterPro" id="IPR016024">
    <property type="entry name" value="ARM-type_fold"/>
</dbReference>
<comment type="caution">
    <text evidence="7">The sequence shown here is derived from an EMBL/GenBank/DDBJ whole genome shotgun (WGS) entry which is preliminary data.</text>
</comment>
<feature type="repeat" description="WD" evidence="3">
    <location>
        <begin position="1181"/>
        <end position="1222"/>
    </location>
</feature>
<keyword evidence="2" id="KW-0677">Repeat</keyword>
<dbReference type="InterPro" id="IPR036322">
    <property type="entry name" value="WD40_repeat_dom_sf"/>
</dbReference>
<feature type="repeat" description="WD" evidence="3">
    <location>
        <begin position="1559"/>
        <end position="1600"/>
    </location>
</feature>
<evidence type="ECO:0000256" key="2">
    <source>
        <dbReference type="ARBA" id="ARBA00022737"/>
    </source>
</evidence>
<reference evidence="7" key="1">
    <citation type="submission" date="2021-11" db="EMBL/GenBank/DDBJ databases">
        <authorList>
            <person name="Herlambang A."/>
            <person name="Guo Y."/>
            <person name="Takashima Y."/>
            <person name="Nishizawa T."/>
        </authorList>
    </citation>
    <scope>NUCLEOTIDE SEQUENCE</scope>
    <source>
        <strain evidence="7">E1425</strain>
    </source>
</reference>
<dbReference type="SMART" id="SM00320">
    <property type="entry name" value="WD40"/>
    <property type="match status" value="12"/>
</dbReference>
<dbReference type="PROSITE" id="PS00678">
    <property type="entry name" value="WD_REPEATS_1"/>
    <property type="match status" value="3"/>
</dbReference>
<evidence type="ECO:0000256" key="3">
    <source>
        <dbReference type="PROSITE-ProRule" id="PRU00221"/>
    </source>
</evidence>
<feature type="domain" description="Arm-like repeat" evidence="6">
    <location>
        <begin position="164"/>
        <end position="517"/>
    </location>
</feature>
<dbReference type="PROSITE" id="PS50294">
    <property type="entry name" value="WD_REPEATS_REGION"/>
    <property type="match status" value="6"/>
</dbReference>
<dbReference type="InterPro" id="IPR019775">
    <property type="entry name" value="WD40_repeat_CS"/>
</dbReference>
<dbReference type="PANTHER" id="PTHR19879">
    <property type="entry name" value="TRANSCRIPTION INITIATION FACTOR TFIID"/>
    <property type="match status" value="1"/>
</dbReference>
<dbReference type="CDD" id="cd00200">
    <property type="entry name" value="WD40"/>
    <property type="match status" value="2"/>
</dbReference>
<evidence type="ECO:0008006" key="9">
    <source>
        <dbReference type="Google" id="ProtNLM"/>
    </source>
</evidence>
<dbReference type="PROSITE" id="PS50082">
    <property type="entry name" value="WD_REPEATS_2"/>
    <property type="match status" value="7"/>
</dbReference>
<feature type="repeat" description="WD" evidence="3">
    <location>
        <begin position="1265"/>
        <end position="1306"/>
    </location>
</feature>
<feature type="compositionally biased region" description="Basic and acidic residues" evidence="4">
    <location>
        <begin position="157"/>
        <end position="167"/>
    </location>
</feature>
<dbReference type="SUPFAM" id="SSF48371">
    <property type="entry name" value="ARM repeat"/>
    <property type="match status" value="1"/>
</dbReference>
<dbReference type="InterPro" id="IPR001680">
    <property type="entry name" value="WD40_rpt"/>
</dbReference>
<feature type="compositionally biased region" description="Low complexity" evidence="4">
    <location>
        <begin position="123"/>
        <end position="153"/>
    </location>
</feature>
<dbReference type="Gene3D" id="2.160.20.80">
    <property type="entry name" value="E3 ubiquitin-protein ligase SopA"/>
    <property type="match status" value="1"/>
</dbReference>
<accession>A0A9P3HD56</accession>
<dbReference type="InterPro" id="IPR015943">
    <property type="entry name" value="WD40/YVTN_repeat-like_dom_sf"/>
</dbReference>
<dbReference type="InterPro" id="IPR001646">
    <property type="entry name" value="5peptide_repeat"/>
</dbReference>
<feature type="region of interest" description="Disordered" evidence="4">
    <location>
        <begin position="1"/>
        <end position="81"/>
    </location>
</feature>
<dbReference type="Pfam" id="PF00400">
    <property type="entry name" value="WD40"/>
    <property type="match status" value="10"/>
</dbReference>
<dbReference type="OrthoDB" id="2443807at2759"/>